<keyword evidence="1" id="KW-0614">Plasmid</keyword>
<proteinExistence type="predicted"/>
<geneLocation type="plasmid" evidence="2">
    <name>pdrdi</name>
</geneLocation>
<accession>A0A345IM07</accession>
<dbReference type="Proteomes" id="UP000253744">
    <property type="component" value="Plasmid pDrdI"/>
</dbReference>
<dbReference type="RefSeq" id="WP_114673385.1">
    <property type="nucleotide sequence ID" value="NZ_CP031163.1"/>
</dbReference>
<sequence>MTTDLPRTLQLFNDYHHRFDELLVHLNEELLPSLITSLNNSSPQHFGKLDHEPLPKNERNLTDARTRIGVLLEYALAFALDDVLKHGDYRAGFLVANQFPDITTRHVGTFAQGVRLEVKAIQAVAEEKAANFGTLVRDILPEQDILCVLLWDWHTVALGTTQVDYPHIYRAFALDARVIAKIRDILWLSQTGDYQSPKLIDIAGALVPINYDADTTTYKLEEKNLGKLTRLIDMTLLAATTHTQLVELRNASSVAVYQDLIRTAYNFGIERVMRSIATSIKLKTGVSIDFSLLGSFNLNGFAAVALLESVSVDILVIGNDTGRQLSKDNLKTLIVPYEDNTVVIEMRPKFGWRMGIIVTTEQGKRPVRQIKSVRWQGISGKKPATLRDHLQYLISG</sequence>
<protein>
    <submittedName>
        <fullName evidence="1">Uncharacterized protein</fullName>
    </submittedName>
</protein>
<name>A0A345IM07_9DEIO</name>
<reference evidence="1 2" key="1">
    <citation type="submission" date="2018-07" db="EMBL/GenBank/DDBJ databases">
        <title>Complete Genome and Methylome Analysis of Deinococcus wulumuqiensis NEB 479.</title>
        <authorList>
            <person name="Fomenkov A."/>
            <person name="Luyten Y."/>
            <person name="Vincze T."/>
            <person name="Anton B.P."/>
            <person name="Clark T."/>
            <person name="Roberts R.J."/>
            <person name="Morgan R.D."/>
        </authorList>
    </citation>
    <scope>NUCLEOTIDE SEQUENCE [LARGE SCALE GENOMIC DNA]</scope>
    <source>
        <strain evidence="1 2">NEB 479</strain>
        <plasmid evidence="2">Plasmid pdrdi</plasmid>
    </source>
</reference>
<gene>
    <name evidence="1" type="ORF">DVJ83_16425</name>
</gene>
<organism evidence="1 2">
    <name type="scientific">Deinococcus wulumuqiensis</name>
    <dbReference type="NCBI Taxonomy" id="980427"/>
    <lineage>
        <taxon>Bacteria</taxon>
        <taxon>Thermotogati</taxon>
        <taxon>Deinococcota</taxon>
        <taxon>Deinococci</taxon>
        <taxon>Deinococcales</taxon>
        <taxon>Deinococcaceae</taxon>
        <taxon>Deinococcus</taxon>
    </lineage>
</organism>
<dbReference type="REBASE" id="787">
    <property type="entry name" value="DrdI"/>
</dbReference>
<evidence type="ECO:0000313" key="1">
    <source>
        <dbReference type="EMBL" id="AXH00730.1"/>
    </source>
</evidence>
<evidence type="ECO:0000313" key="2">
    <source>
        <dbReference type="Proteomes" id="UP000253744"/>
    </source>
</evidence>
<dbReference type="KEGG" id="dwu:DVJ83_16425"/>
<dbReference type="EMBL" id="CP031163">
    <property type="protein sequence ID" value="AXH00730.1"/>
    <property type="molecule type" value="Genomic_DNA"/>
</dbReference>
<dbReference type="AlphaFoldDB" id="A0A345IM07"/>